<dbReference type="InterPro" id="IPR011545">
    <property type="entry name" value="DEAD/DEAH_box_helicase_dom"/>
</dbReference>
<reference evidence="7" key="1">
    <citation type="submission" date="2022-02" db="EMBL/GenBank/DDBJ databases">
        <title>The genome sequence of Ruegeria sp. 1NDH52C.</title>
        <authorList>
            <person name="Du J."/>
        </authorList>
    </citation>
    <scope>NUCLEOTIDE SEQUENCE</scope>
    <source>
        <strain evidence="7">1NDH52C</strain>
    </source>
</reference>
<dbReference type="Pfam" id="PF00270">
    <property type="entry name" value="DEAD"/>
    <property type="match status" value="1"/>
</dbReference>
<keyword evidence="3 7" id="KW-0347">Helicase</keyword>
<dbReference type="SUPFAM" id="SSF52540">
    <property type="entry name" value="P-loop containing nucleoside triphosphate hydrolases"/>
    <property type="match status" value="1"/>
</dbReference>
<dbReference type="SMART" id="SM00487">
    <property type="entry name" value="DEXDc"/>
    <property type="match status" value="1"/>
</dbReference>
<dbReference type="InterPro" id="IPR050474">
    <property type="entry name" value="Hel308_SKI2-like"/>
</dbReference>
<dbReference type="Proteomes" id="UP001165279">
    <property type="component" value="Unassembled WGS sequence"/>
</dbReference>
<name>A0ABS9P2L7_9RHOB</name>
<dbReference type="PROSITE" id="PS51194">
    <property type="entry name" value="HELICASE_CTER"/>
    <property type="match status" value="1"/>
</dbReference>
<dbReference type="GO" id="GO:0004386">
    <property type="term" value="F:helicase activity"/>
    <property type="evidence" value="ECO:0007669"/>
    <property type="project" value="UniProtKB-KW"/>
</dbReference>
<dbReference type="Gene3D" id="3.40.50.300">
    <property type="entry name" value="P-loop containing nucleotide triphosphate hydrolases"/>
    <property type="match status" value="2"/>
</dbReference>
<evidence type="ECO:0000256" key="1">
    <source>
        <dbReference type="ARBA" id="ARBA00022741"/>
    </source>
</evidence>
<dbReference type="InterPro" id="IPR014001">
    <property type="entry name" value="Helicase_ATP-bd"/>
</dbReference>
<keyword evidence="2" id="KW-0378">Hydrolase</keyword>
<accession>A0ABS9P2L7</accession>
<dbReference type="PROSITE" id="PS51192">
    <property type="entry name" value="HELICASE_ATP_BIND_1"/>
    <property type="match status" value="1"/>
</dbReference>
<dbReference type="InterPro" id="IPR001650">
    <property type="entry name" value="Helicase_C-like"/>
</dbReference>
<keyword evidence="1" id="KW-0547">Nucleotide-binding</keyword>
<dbReference type="PANTHER" id="PTHR47961:SF6">
    <property type="entry name" value="DNA-DIRECTED DNA POLYMERASE"/>
    <property type="match status" value="1"/>
</dbReference>
<comment type="caution">
    <text evidence="7">The sequence shown here is derived from an EMBL/GenBank/DDBJ whole genome shotgun (WGS) entry which is preliminary data.</text>
</comment>
<feature type="domain" description="Helicase ATP-binding" evidence="5">
    <location>
        <begin position="309"/>
        <end position="480"/>
    </location>
</feature>
<dbReference type="RefSeq" id="WP_238906366.1">
    <property type="nucleotide sequence ID" value="NZ_JAKOEM010000036.1"/>
</dbReference>
<sequence length="1076" mass="117383">MFDAQTAALLRSAPELPGLDPQNLPALLTFHYANLASYRLSGIESAGEDSSDWPLQRIADTYELTAVLQAEPQTARAAAFVAATAQQILARIEQEKPHAMGNLPNIDKDRLDPALSAVLLFMLSEQFADANEATAAIRPIVEGQLYEATILTEHIADLGTGRLHDILGRSERWRRPRVIESLEERALAALMETIATGIELFAANFLREPAPGVIADRYESPRLAFERVIELSAGKRPFATTYGPIDIVYAGTHHLASLLLAATDGISSASLMNIPPPDGADENDWNGWLRYRSKRFPYMWPNHRQAVQRDFHETGVSSVVVLPTGAGKTTVSSLKIAGVLARGKKVVFLAPTHALVEQLTEDLQEMFPKDLLGSVVSSDFDLLLQEDAIFQDVEVMTPERCLAMLSFAQEAFKDVGLLVFDECHLLSPESGKIRRALDGMLCVLGFNHVAPEADILFLSAMVKNGTELAGWLKQLTGRKTVDVDLIWKPSRQARGVVIYDSAELETAKANSLSKQQQEDQRLGKTANSLRKVAKEALLAQPYAIWGLQHNWLSGQQAFCSTTPLLRGQVNLAGNLKDGPSVWLTPNANSVASQIASVAASKGLKTIVFVNTKNDAVKVAGEISDILDERINPTEKEELHWIALELELGGLRHSLLPGPAAAVPHNSAMLRLERDLAERMFKRSNGAKVIVATPTLAQGLNLPAHFAILAGDKRASAKGGRESLEAHEILNAAARAGRAGHLANGLVLLVPEPIIDFKQTNNLSHRTVEKLKAVLPEDDHCVTIADPLQTVLDRVNVGETADPQVKYTINRFANLPAGNPETIPDRLFDLKKSLAAHIAQNRSEADEFEAKLETFTKAVEEYHSGGLDETTAILASQSGLSSEIVLRLRDRIVAAKGKLPIDIPAWISWMTEWLIEDKEACNELLGDTKAGILSAAGKTQTDPLDEAVLRHILPGILSWIAGAPLSEIDRVLGGEPSSPAITKRTCPRARALASAVIPRGYSFVLGLVAHVVKELDPFDKQEDLDQQVVEVMSTALRLGFDTADKLFFARDNKDALGRVQAHLLWQQQSIVPSNFSL</sequence>
<feature type="domain" description="Helicase C-terminal" evidence="6">
    <location>
        <begin position="589"/>
        <end position="787"/>
    </location>
</feature>
<gene>
    <name evidence="7" type="ORF">MB818_21200</name>
</gene>
<evidence type="ECO:0000259" key="5">
    <source>
        <dbReference type="PROSITE" id="PS51192"/>
    </source>
</evidence>
<proteinExistence type="predicted"/>
<dbReference type="EMBL" id="JAKOEM010000036">
    <property type="protein sequence ID" value="MCG6560729.1"/>
    <property type="molecule type" value="Genomic_DNA"/>
</dbReference>
<evidence type="ECO:0000259" key="6">
    <source>
        <dbReference type="PROSITE" id="PS51194"/>
    </source>
</evidence>
<evidence type="ECO:0000313" key="7">
    <source>
        <dbReference type="EMBL" id="MCG6560729.1"/>
    </source>
</evidence>
<dbReference type="PANTHER" id="PTHR47961">
    <property type="entry name" value="DNA POLYMERASE THETA, PUTATIVE (AFU_ORTHOLOGUE AFUA_1G05260)-RELATED"/>
    <property type="match status" value="1"/>
</dbReference>
<organism evidence="7 8">
    <name type="scientific">Ruegeria alba</name>
    <dbReference type="NCBI Taxonomy" id="2916756"/>
    <lineage>
        <taxon>Bacteria</taxon>
        <taxon>Pseudomonadati</taxon>
        <taxon>Pseudomonadota</taxon>
        <taxon>Alphaproteobacteria</taxon>
        <taxon>Rhodobacterales</taxon>
        <taxon>Roseobacteraceae</taxon>
        <taxon>Ruegeria</taxon>
    </lineage>
</organism>
<evidence type="ECO:0000256" key="3">
    <source>
        <dbReference type="ARBA" id="ARBA00022806"/>
    </source>
</evidence>
<dbReference type="InterPro" id="IPR027417">
    <property type="entry name" value="P-loop_NTPase"/>
</dbReference>
<protein>
    <submittedName>
        <fullName evidence="7">DEAD/DEAH box helicase</fullName>
    </submittedName>
</protein>
<keyword evidence="4" id="KW-0067">ATP-binding</keyword>
<keyword evidence="8" id="KW-1185">Reference proteome</keyword>
<evidence type="ECO:0000256" key="4">
    <source>
        <dbReference type="ARBA" id="ARBA00022840"/>
    </source>
</evidence>
<dbReference type="SMART" id="SM00490">
    <property type="entry name" value="HELICc"/>
    <property type="match status" value="1"/>
</dbReference>
<evidence type="ECO:0000313" key="8">
    <source>
        <dbReference type="Proteomes" id="UP001165279"/>
    </source>
</evidence>
<evidence type="ECO:0000256" key="2">
    <source>
        <dbReference type="ARBA" id="ARBA00022801"/>
    </source>
</evidence>